<name>A0AAV0P2H8_9ROSI</name>
<evidence type="ECO:0000313" key="2">
    <source>
        <dbReference type="Proteomes" id="UP001154282"/>
    </source>
</evidence>
<sequence length="134" mass="14852">PPTIFLFKRPYLLNLLNPFSPSSSSLPFSFSFSSPITAETIADPNRRRRIPRSPNRHQKLHHHQWMLASQIGTASTTLIPPPLSILPPTLLTAALGSEHGSPVEVVVRNANPIREIKYSLPEEAFSFASACNLE</sequence>
<comment type="caution">
    <text evidence="1">The sequence shown here is derived from an EMBL/GenBank/DDBJ whole genome shotgun (WGS) entry which is preliminary data.</text>
</comment>
<gene>
    <name evidence="1" type="ORF">LITE_LOCUS36414</name>
</gene>
<accession>A0AAV0P2H8</accession>
<dbReference type="Proteomes" id="UP001154282">
    <property type="component" value="Unassembled WGS sequence"/>
</dbReference>
<keyword evidence="2" id="KW-1185">Reference proteome</keyword>
<protein>
    <submittedName>
        <fullName evidence="1">Uncharacterized protein</fullName>
    </submittedName>
</protein>
<dbReference type="EMBL" id="CAMGYJ010000008">
    <property type="protein sequence ID" value="CAI0464990.1"/>
    <property type="molecule type" value="Genomic_DNA"/>
</dbReference>
<proteinExistence type="predicted"/>
<dbReference type="AlphaFoldDB" id="A0AAV0P2H8"/>
<reference evidence="1" key="1">
    <citation type="submission" date="2022-08" db="EMBL/GenBank/DDBJ databases">
        <authorList>
            <person name="Gutierrez-Valencia J."/>
        </authorList>
    </citation>
    <scope>NUCLEOTIDE SEQUENCE</scope>
</reference>
<organism evidence="1 2">
    <name type="scientific">Linum tenue</name>
    <dbReference type="NCBI Taxonomy" id="586396"/>
    <lineage>
        <taxon>Eukaryota</taxon>
        <taxon>Viridiplantae</taxon>
        <taxon>Streptophyta</taxon>
        <taxon>Embryophyta</taxon>
        <taxon>Tracheophyta</taxon>
        <taxon>Spermatophyta</taxon>
        <taxon>Magnoliopsida</taxon>
        <taxon>eudicotyledons</taxon>
        <taxon>Gunneridae</taxon>
        <taxon>Pentapetalae</taxon>
        <taxon>rosids</taxon>
        <taxon>fabids</taxon>
        <taxon>Malpighiales</taxon>
        <taxon>Linaceae</taxon>
        <taxon>Linum</taxon>
    </lineage>
</organism>
<evidence type="ECO:0000313" key="1">
    <source>
        <dbReference type="EMBL" id="CAI0464990.1"/>
    </source>
</evidence>
<feature type="non-terminal residue" evidence="1">
    <location>
        <position position="1"/>
    </location>
</feature>